<gene>
    <name evidence="1" type="ORF">Aco04nite_57820</name>
</gene>
<evidence type="ECO:0000313" key="2">
    <source>
        <dbReference type="Proteomes" id="UP000680865"/>
    </source>
</evidence>
<organism evidence="1 2">
    <name type="scientific">Winogradskya consettensis</name>
    <dbReference type="NCBI Taxonomy" id="113560"/>
    <lineage>
        <taxon>Bacteria</taxon>
        <taxon>Bacillati</taxon>
        <taxon>Actinomycetota</taxon>
        <taxon>Actinomycetes</taxon>
        <taxon>Micromonosporales</taxon>
        <taxon>Micromonosporaceae</taxon>
        <taxon>Winogradskya</taxon>
    </lineage>
</organism>
<proteinExistence type="predicted"/>
<sequence length="270" mass="29152">MGINFDYANEEAIDKIGVLTSHDTSLGEDSGWTRSVIQKIKNDILNSPQTKAASSSFDRGDYDSDELAAWDWYQDNVVDQDHWKQLVKDYNADVTNPDHVDPADYDPEHQYIPKDDGAIAPPETSTYSGSNNPNHELAVSTEALNFMAGQLDQIVGDGTGMLFDARNTLNAIAMKPGGFAKAEILRQKIDGVNATDAGLRGDSMGLMLAVHEALYAVKTGLRQMARDYDNAEDFNSMTADQLGESMGSAWGKIGNIGDYGQGSGSTAGGN</sequence>
<dbReference type="AlphaFoldDB" id="A0A919SUN0"/>
<dbReference type="RefSeq" id="WP_203837001.1">
    <property type="nucleotide sequence ID" value="NZ_BAAATW010000006.1"/>
</dbReference>
<name>A0A919SUN0_9ACTN</name>
<dbReference type="EMBL" id="BOQP01000033">
    <property type="protein sequence ID" value="GIM77929.1"/>
    <property type="molecule type" value="Genomic_DNA"/>
</dbReference>
<keyword evidence="2" id="KW-1185">Reference proteome</keyword>
<dbReference type="Proteomes" id="UP000680865">
    <property type="component" value="Unassembled WGS sequence"/>
</dbReference>
<evidence type="ECO:0000313" key="1">
    <source>
        <dbReference type="EMBL" id="GIM77929.1"/>
    </source>
</evidence>
<comment type="caution">
    <text evidence="1">The sequence shown here is derived from an EMBL/GenBank/DDBJ whole genome shotgun (WGS) entry which is preliminary data.</text>
</comment>
<protein>
    <submittedName>
        <fullName evidence="1">Uncharacterized protein</fullName>
    </submittedName>
</protein>
<reference evidence="1" key="1">
    <citation type="submission" date="2021-03" db="EMBL/GenBank/DDBJ databases">
        <title>Whole genome shotgun sequence of Actinoplanes consettensis NBRC 14913.</title>
        <authorList>
            <person name="Komaki H."/>
            <person name="Tamura T."/>
        </authorList>
    </citation>
    <scope>NUCLEOTIDE SEQUENCE</scope>
    <source>
        <strain evidence="1">NBRC 14913</strain>
    </source>
</reference>
<accession>A0A919SUN0</accession>